<feature type="transmembrane region" description="Helical" evidence="1">
    <location>
        <begin position="77"/>
        <end position="97"/>
    </location>
</feature>
<name>A0A1I2MZ28_9ACTN</name>
<protein>
    <recommendedName>
        <fullName evidence="4">ATP synthase protein I</fullName>
    </recommendedName>
</protein>
<evidence type="ECO:0000313" key="3">
    <source>
        <dbReference type="Proteomes" id="UP000199645"/>
    </source>
</evidence>
<keyword evidence="1" id="KW-0472">Membrane</keyword>
<evidence type="ECO:0008006" key="4">
    <source>
        <dbReference type="Google" id="ProtNLM"/>
    </source>
</evidence>
<keyword evidence="1" id="KW-1133">Transmembrane helix</keyword>
<dbReference type="EMBL" id="FONV01000036">
    <property type="protein sequence ID" value="SFF96854.1"/>
    <property type="molecule type" value="Genomic_DNA"/>
</dbReference>
<keyword evidence="1" id="KW-0812">Transmembrane</keyword>
<dbReference type="AlphaFoldDB" id="A0A1I2MZ28"/>
<keyword evidence="3" id="KW-1185">Reference proteome</keyword>
<dbReference type="RefSeq" id="WP_093622302.1">
    <property type="nucleotide sequence ID" value="NZ_BOMT01000102.1"/>
</dbReference>
<feature type="transmembrane region" description="Helical" evidence="1">
    <location>
        <begin position="103"/>
        <end position="128"/>
    </location>
</feature>
<reference evidence="2 3" key="1">
    <citation type="submission" date="2016-10" db="EMBL/GenBank/DDBJ databases">
        <authorList>
            <person name="de Groot N.N."/>
        </authorList>
    </citation>
    <scope>NUCLEOTIDE SEQUENCE [LARGE SCALE GENOMIC DNA]</scope>
    <source>
        <strain evidence="2 3">DSM 43019</strain>
    </source>
</reference>
<dbReference type="Proteomes" id="UP000199645">
    <property type="component" value="Unassembled WGS sequence"/>
</dbReference>
<sequence>MPGTLAVLIVVAALAEGLVAGLGAMAWSDHRAGGFTTEEALPFVVAGVSAAAGVVFAVLAMIALLRGRSGRGLARAAVNLSWLRLGAVIIALATVALNASVTSAFPLVGMVLAVGDGIGGLVVTGAAARRTSDG</sequence>
<evidence type="ECO:0000313" key="2">
    <source>
        <dbReference type="EMBL" id="SFF96854.1"/>
    </source>
</evidence>
<gene>
    <name evidence="2" type="ORF">SAMN05421541_13639</name>
</gene>
<evidence type="ECO:0000256" key="1">
    <source>
        <dbReference type="SAM" id="Phobius"/>
    </source>
</evidence>
<accession>A0A1I2MZ28</accession>
<proteinExistence type="predicted"/>
<organism evidence="2 3">
    <name type="scientific">Actinoplanes philippinensis</name>
    <dbReference type="NCBI Taxonomy" id="35752"/>
    <lineage>
        <taxon>Bacteria</taxon>
        <taxon>Bacillati</taxon>
        <taxon>Actinomycetota</taxon>
        <taxon>Actinomycetes</taxon>
        <taxon>Micromonosporales</taxon>
        <taxon>Micromonosporaceae</taxon>
        <taxon>Actinoplanes</taxon>
    </lineage>
</organism>
<feature type="transmembrane region" description="Helical" evidence="1">
    <location>
        <begin position="41"/>
        <end position="65"/>
    </location>
</feature>